<sequence>MVYGYGALAFVSCVVNSPAFNSSAQPSRSRLACAQEESVAMQTVTTPLIRSVFYAFNRALLFRHPPCICWTGFNSNHLHQKLSSIQIQRQCCMYHRFPVHNSICDCSTLSSKIRQLITLNRRCCRIFKKVHQYTVEGVECIIEYNKQSSRTELSDHRVVTSK</sequence>
<keyword evidence="2" id="KW-1185">Reference proteome</keyword>
<dbReference type="GeneID" id="63782693"/>
<dbReference type="EMBL" id="MCFI01000002">
    <property type="protein sequence ID" value="ORY87167.1"/>
    <property type="molecule type" value="Genomic_DNA"/>
</dbReference>
<dbReference type="Proteomes" id="UP000193685">
    <property type="component" value="Unassembled WGS sequence"/>
</dbReference>
<dbReference type="RefSeq" id="XP_040728023.1">
    <property type="nucleotide sequence ID" value="XM_040866094.1"/>
</dbReference>
<accession>A0A1Y2FUC3</accession>
<protein>
    <submittedName>
        <fullName evidence="1">Uncharacterized protein</fullName>
    </submittedName>
</protein>
<proteinExistence type="predicted"/>
<reference evidence="1 2" key="1">
    <citation type="submission" date="2016-07" db="EMBL/GenBank/DDBJ databases">
        <title>Pervasive Adenine N6-methylation of Active Genes in Fungi.</title>
        <authorList>
            <consortium name="DOE Joint Genome Institute"/>
            <person name="Mondo S.J."/>
            <person name="Dannebaum R.O."/>
            <person name="Kuo R.C."/>
            <person name="Labutti K."/>
            <person name="Haridas S."/>
            <person name="Kuo A."/>
            <person name="Salamov A."/>
            <person name="Ahrendt S.R."/>
            <person name="Lipzen A."/>
            <person name="Sullivan W."/>
            <person name="Andreopoulos W.B."/>
            <person name="Clum A."/>
            <person name="Lindquist E."/>
            <person name="Daum C."/>
            <person name="Ramamoorthy G.K."/>
            <person name="Gryganskyi A."/>
            <person name="Culley D."/>
            <person name="Magnuson J.K."/>
            <person name="James T.Y."/>
            <person name="O'Malley M.A."/>
            <person name="Stajich J.E."/>
            <person name="Spatafora J.W."/>
            <person name="Visel A."/>
            <person name="Grigoriev I.V."/>
        </authorList>
    </citation>
    <scope>NUCLEOTIDE SEQUENCE [LARGE SCALE GENOMIC DNA]</scope>
    <source>
        <strain evidence="1 2">12-1054</strain>
    </source>
</reference>
<name>A0A1Y2FUC3_PROLT</name>
<dbReference type="AlphaFoldDB" id="A0A1Y2FUC3"/>
<evidence type="ECO:0000313" key="2">
    <source>
        <dbReference type="Proteomes" id="UP000193685"/>
    </source>
</evidence>
<evidence type="ECO:0000313" key="1">
    <source>
        <dbReference type="EMBL" id="ORY87167.1"/>
    </source>
</evidence>
<comment type="caution">
    <text evidence="1">The sequence shown here is derived from an EMBL/GenBank/DDBJ whole genome shotgun (WGS) entry which is preliminary data.</text>
</comment>
<organism evidence="1 2">
    <name type="scientific">Protomyces lactucae-debilis</name>
    <dbReference type="NCBI Taxonomy" id="2754530"/>
    <lineage>
        <taxon>Eukaryota</taxon>
        <taxon>Fungi</taxon>
        <taxon>Dikarya</taxon>
        <taxon>Ascomycota</taxon>
        <taxon>Taphrinomycotina</taxon>
        <taxon>Taphrinomycetes</taxon>
        <taxon>Taphrinales</taxon>
        <taxon>Protomycetaceae</taxon>
        <taxon>Protomyces</taxon>
    </lineage>
</organism>
<gene>
    <name evidence="1" type="ORF">BCR37DRAFT_146888</name>
</gene>